<evidence type="ECO:0000256" key="1">
    <source>
        <dbReference type="SAM" id="Phobius"/>
    </source>
</evidence>
<protein>
    <recommendedName>
        <fullName evidence="4">DUF3899 domain-containing protein</fullName>
    </recommendedName>
</protein>
<evidence type="ECO:0000313" key="2">
    <source>
        <dbReference type="EMBL" id="MEW7312651.1"/>
    </source>
</evidence>
<gene>
    <name evidence="2" type="ORF">AB1E22_07990</name>
</gene>
<keyword evidence="1" id="KW-1133">Transmembrane helix</keyword>
<dbReference type="Proteomes" id="UP001555342">
    <property type="component" value="Unassembled WGS sequence"/>
</dbReference>
<keyword evidence="1" id="KW-0812">Transmembrane</keyword>
<proteinExistence type="predicted"/>
<name>A0ABV3NSZ2_9ENTR</name>
<accession>A0ABV3NSZ2</accession>
<evidence type="ECO:0008006" key="4">
    <source>
        <dbReference type="Google" id="ProtNLM"/>
    </source>
</evidence>
<sequence length="125" mass="14474">MSKLLKAIAAFKPIANNPVVKFLVGCPLAVCVMQSSEYFYNNGLIFLGKTSLTLSIFIVYYFIYLSIINQMSDKIYSFHKEKNSANLHKNPVKFAFKHKNKINLFYKSFFFIAALYILIVIWIIK</sequence>
<keyword evidence="3" id="KW-1185">Reference proteome</keyword>
<organism evidence="2 3">
    <name type="scientific">Buttiauxella gaviniae</name>
    <dbReference type="NCBI Taxonomy" id="82990"/>
    <lineage>
        <taxon>Bacteria</taxon>
        <taxon>Pseudomonadati</taxon>
        <taxon>Pseudomonadota</taxon>
        <taxon>Gammaproteobacteria</taxon>
        <taxon>Enterobacterales</taxon>
        <taxon>Enterobacteriaceae</taxon>
        <taxon>Buttiauxella</taxon>
    </lineage>
</organism>
<dbReference type="EMBL" id="JBFMVT010000002">
    <property type="protein sequence ID" value="MEW7312651.1"/>
    <property type="molecule type" value="Genomic_DNA"/>
</dbReference>
<keyword evidence="1" id="KW-0472">Membrane</keyword>
<evidence type="ECO:0000313" key="3">
    <source>
        <dbReference type="Proteomes" id="UP001555342"/>
    </source>
</evidence>
<feature type="transmembrane region" description="Helical" evidence="1">
    <location>
        <begin position="104"/>
        <end position="124"/>
    </location>
</feature>
<reference evidence="2 3" key="1">
    <citation type="submission" date="2024-07" db="EMBL/GenBank/DDBJ databases">
        <authorList>
            <person name="Wang L."/>
        </authorList>
    </citation>
    <scope>NUCLEOTIDE SEQUENCE [LARGE SCALE GENOMIC DNA]</scope>
    <source>
        <strain evidence="2 3">WL359</strain>
    </source>
</reference>
<comment type="caution">
    <text evidence="2">The sequence shown here is derived from an EMBL/GenBank/DDBJ whole genome shotgun (WGS) entry which is preliminary data.</text>
</comment>
<feature type="transmembrane region" description="Helical" evidence="1">
    <location>
        <begin position="46"/>
        <end position="67"/>
    </location>
</feature>
<dbReference type="RefSeq" id="WP_367594845.1">
    <property type="nucleotide sequence ID" value="NZ_JBFMVT010000002.1"/>
</dbReference>